<evidence type="ECO:0000313" key="3">
    <source>
        <dbReference type="Proteomes" id="UP001209701"/>
    </source>
</evidence>
<dbReference type="EMBL" id="JAJIRN010000009">
    <property type="protein sequence ID" value="MCV2370505.1"/>
    <property type="molecule type" value="Genomic_DNA"/>
</dbReference>
<feature type="signal peptide" evidence="1">
    <location>
        <begin position="1"/>
        <end position="22"/>
    </location>
</feature>
<gene>
    <name evidence="2" type="ORF">LNV07_20680</name>
</gene>
<evidence type="ECO:0000256" key="1">
    <source>
        <dbReference type="SAM" id="SignalP"/>
    </source>
</evidence>
<feature type="chain" id="PRO_5046474656" description="ABC transporter substrate-binding protein" evidence="1">
    <location>
        <begin position="23"/>
        <end position="257"/>
    </location>
</feature>
<comment type="caution">
    <text evidence="2">The sequence shown here is derived from an EMBL/GenBank/DDBJ whole genome shotgun (WGS) entry which is preliminary data.</text>
</comment>
<accession>A0ABT2YKB1</accession>
<proteinExistence type="predicted"/>
<dbReference type="RefSeq" id="WP_263573087.1">
    <property type="nucleotide sequence ID" value="NZ_JAJIRN010000009.1"/>
</dbReference>
<organism evidence="2 3">
    <name type="scientific">Roseateles oligotrophus</name>
    <dbReference type="NCBI Taxonomy" id="1769250"/>
    <lineage>
        <taxon>Bacteria</taxon>
        <taxon>Pseudomonadati</taxon>
        <taxon>Pseudomonadota</taxon>
        <taxon>Betaproteobacteria</taxon>
        <taxon>Burkholderiales</taxon>
        <taxon>Sphaerotilaceae</taxon>
        <taxon>Roseateles</taxon>
    </lineage>
</organism>
<evidence type="ECO:0000313" key="2">
    <source>
        <dbReference type="EMBL" id="MCV2370505.1"/>
    </source>
</evidence>
<name>A0ABT2YKB1_9BURK</name>
<evidence type="ECO:0008006" key="4">
    <source>
        <dbReference type="Google" id="ProtNLM"/>
    </source>
</evidence>
<keyword evidence="1" id="KW-0732">Signal</keyword>
<dbReference type="Proteomes" id="UP001209701">
    <property type="component" value="Unassembled WGS sequence"/>
</dbReference>
<keyword evidence="3" id="KW-1185">Reference proteome</keyword>
<protein>
    <recommendedName>
        <fullName evidence="4">ABC transporter substrate-binding protein</fullName>
    </recommendedName>
</protein>
<reference evidence="2 3" key="1">
    <citation type="submission" date="2021-11" db="EMBL/GenBank/DDBJ databases">
        <authorList>
            <person name="Liang Q."/>
            <person name="Mou H."/>
            <person name="Liu Z."/>
        </authorList>
    </citation>
    <scope>NUCLEOTIDE SEQUENCE [LARGE SCALE GENOMIC DNA]</scope>
    <source>
        <strain evidence="2 3">CHU3</strain>
    </source>
</reference>
<dbReference type="SUPFAM" id="SSF53850">
    <property type="entry name" value="Periplasmic binding protein-like II"/>
    <property type="match status" value="1"/>
</dbReference>
<sequence>MSTGLRLAFALACAAIFPQAHCNALNPAWPDKFVLGTNSAADVFTGLWERLVYAEAFKRMGVQLEMVVAPLKRIEMMLERGEIDGETMRGPAYGALHPELILVDLPLMPVLYGFYALNPVAGLARVEDLRSANFRGAYRRGVIYCQNALSPLMPTRRLDAVTTVKQGIGMLQAGHADFFCDVNMGILNHEYSAAGRSVPKLQKLFDISAPVSNGGYLHAKHAVFGMALAVTLKQMEKEGLFEKYRLETMARLSPRND</sequence>